<sequence>MLLFRSLFVDMSNIRLTTFSDPRYISRLDVNWNQISIFLNDLNAKGGVLKIGLLNFNSTEVNLWQQTQPQAEVSPVHLEYADTSITWRSLYPTWIDEEEEYRVPACRSLPQPRVEDGSRFDIVAVKLPCDVSGNWSRDVVRLHLQLAAAKVAVGSGAGRRSRKQVYVLLVSECLPIPNLFICKNLVKREGNLWLYKARIGNSGGEASSPHRLE</sequence>
<dbReference type="EMBL" id="CP136893">
    <property type="protein sequence ID" value="WOL04481.1"/>
    <property type="molecule type" value="Genomic_DNA"/>
</dbReference>
<evidence type="ECO:0000313" key="1">
    <source>
        <dbReference type="EMBL" id="WOL04481.1"/>
    </source>
</evidence>
<name>A0AAQ3KF31_9LILI</name>
<organism evidence="1 2">
    <name type="scientific">Canna indica</name>
    <name type="common">Indian-shot</name>
    <dbReference type="NCBI Taxonomy" id="4628"/>
    <lineage>
        <taxon>Eukaryota</taxon>
        <taxon>Viridiplantae</taxon>
        <taxon>Streptophyta</taxon>
        <taxon>Embryophyta</taxon>
        <taxon>Tracheophyta</taxon>
        <taxon>Spermatophyta</taxon>
        <taxon>Magnoliopsida</taxon>
        <taxon>Liliopsida</taxon>
        <taxon>Zingiberales</taxon>
        <taxon>Cannaceae</taxon>
        <taxon>Canna</taxon>
    </lineage>
</organism>
<accession>A0AAQ3KF31</accession>
<dbReference type="Proteomes" id="UP001327560">
    <property type="component" value="Chromosome 4"/>
</dbReference>
<proteinExistence type="predicted"/>
<gene>
    <name evidence="1" type="ORF">Cni_G13202</name>
</gene>
<protein>
    <submittedName>
        <fullName evidence="1">Uncharacterized protein</fullName>
    </submittedName>
</protein>
<dbReference type="AlphaFoldDB" id="A0AAQ3KF31"/>
<evidence type="ECO:0000313" key="2">
    <source>
        <dbReference type="Proteomes" id="UP001327560"/>
    </source>
</evidence>
<reference evidence="1 2" key="1">
    <citation type="submission" date="2023-10" db="EMBL/GenBank/DDBJ databases">
        <title>Chromosome-scale genome assembly provides insights into flower coloration mechanisms of Canna indica.</title>
        <authorList>
            <person name="Li C."/>
        </authorList>
    </citation>
    <scope>NUCLEOTIDE SEQUENCE [LARGE SCALE GENOMIC DNA]</scope>
    <source>
        <tissue evidence="1">Flower</tissue>
    </source>
</reference>
<keyword evidence="2" id="KW-1185">Reference proteome</keyword>